<dbReference type="STRING" id="885580.ENSFDAP00000006205"/>
<feature type="region of interest" description="Disordered" evidence="7">
    <location>
        <begin position="267"/>
        <end position="286"/>
    </location>
</feature>
<feature type="compositionally biased region" description="Low complexity" evidence="7">
    <location>
        <begin position="221"/>
        <end position="233"/>
    </location>
</feature>
<keyword evidence="2" id="KW-0479">Metal-binding</keyword>
<reference evidence="9 10" key="1">
    <citation type="submission" date="2013-11" db="EMBL/GenBank/DDBJ databases">
        <title>The Damaraland mole rat (Fukomys damarensis) genome and evolution of African mole rats.</title>
        <authorList>
            <person name="Gladyshev V.N."/>
            <person name="Fang X."/>
        </authorList>
    </citation>
    <scope>NUCLEOTIDE SEQUENCE [LARGE SCALE GENOMIC DNA]</scope>
    <source>
        <tissue evidence="9">Liver</tissue>
    </source>
</reference>
<dbReference type="FunFam" id="3.30.160.60:FF:000710">
    <property type="entry name" value="Zinc finger protein 768"/>
    <property type="match status" value="1"/>
</dbReference>
<dbReference type="PROSITE" id="PS00028">
    <property type="entry name" value="ZINC_FINGER_C2H2_1"/>
    <property type="match status" value="2"/>
</dbReference>
<feature type="compositionally biased region" description="Basic and acidic residues" evidence="7">
    <location>
        <begin position="634"/>
        <end position="644"/>
    </location>
</feature>
<feature type="region of interest" description="Disordered" evidence="7">
    <location>
        <begin position="1500"/>
        <end position="1529"/>
    </location>
</feature>
<dbReference type="Proteomes" id="UP000028990">
    <property type="component" value="Unassembled WGS sequence"/>
</dbReference>
<feature type="region of interest" description="Disordered" evidence="7">
    <location>
        <begin position="1066"/>
        <end position="1101"/>
    </location>
</feature>
<proteinExistence type="inferred from homology"/>
<feature type="compositionally biased region" description="Low complexity" evidence="7">
    <location>
        <begin position="659"/>
        <end position="674"/>
    </location>
</feature>
<feature type="region of interest" description="Disordered" evidence="7">
    <location>
        <begin position="566"/>
        <end position="589"/>
    </location>
</feature>
<feature type="domain" description="C2H2-type" evidence="8">
    <location>
        <begin position="143"/>
        <end position="170"/>
    </location>
</feature>
<feature type="compositionally biased region" description="Low complexity" evidence="7">
    <location>
        <begin position="1423"/>
        <end position="1432"/>
    </location>
</feature>
<dbReference type="Gene3D" id="3.30.160.60">
    <property type="entry name" value="Classic Zinc Finger"/>
    <property type="match status" value="2"/>
</dbReference>
<feature type="region of interest" description="Disordered" evidence="7">
    <location>
        <begin position="1282"/>
        <end position="1317"/>
    </location>
</feature>
<evidence type="ECO:0000313" key="9">
    <source>
        <dbReference type="EMBL" id="KFO31316.1"/>
    </source>
</evidence>
<feature type="compositionally biased region" description="Low complexity" evidence="7">
    <location>
        <begin position="877"/>
        <end position="891"/>
    </location>
</feature>
<feature type="compositionally biased region" description="Basic and acidic residues" evidence="7">
    <location>
        <begin position="1001"/>
        <end position="1015"/>
    </location>
</feature>
<accession>A0A091E848</accession>
<dbReference type="InterPro" id="IPR013087">
    <property type="entry name" value="Znf_C2H2_type"/>
</dbReference>
<evidence type="ECO:0000256" key="6">
    <source>
        <dbReference type="PROSITE-ProRule" id="PRU00042"/>
    </source>
</evidence>
<feature type="region of interest" description="Disordered" evidence="7">
    <location>
        <begin position="1183"/>
        <end position="1212"/>
    </location>
</feature>
<evidence type="ECO:0000256" key="7">
    <source>
        <dbReference type="SAM" id="MobiDB-lite"/>
    </source>
</evidence>
<feature type="compositionally biased region" description="Polar residues" evidence="7">
    <location>
        <begin position="1016"/>
        <end position="1029"/>
    </location>
</feature>
<feature type="region of interest" description="Disordered" evidence="7">
    <location>
        <begin position="692"/>
        <end position="748"/>
    </location>
</feature>
<feature type="region of interest" description="Disordered" evidence="7">
    <location>
        <begin position="506"/>
        <end position="540"/>
    </location>
</feature>
<feature type="region of interest" description="Disordered" evidence="7">
    <location>
        <begin position="1"/>
        <end position="38"/>
    </location>
</feature>
<evidence type="ECO:0000256" key="4">
    <source>
        <dbReference type="ARBA" id="ARBA00022771"/>
    </source>
</evidence>
<feature type="region of interest" description="Disordered" evidence="7">
    <location>
        <begin position="300"/>
        <end position="392"/>
    </location>
</feature>
<feature type="compositionally biased region" description="Basic and acidic residues" evidence="7">
    <location>
        <begin position="315"/>
        <end position="334"/>
    </location>
</feature>
<dbReference type="Pfam" id="PF00096">
    <property type="entry name" value="zf-C2H2"/>
    <property type="match status" value="1"/>
</dbReference>
<name>A0A091E848_FUKDA</name>
<feature type="region of interest" description="Disordered" evidence="7">
    <location>
        <begin position="1403"/>
        <end position="1463"/>
    </location>
</feature>
<dbReference type="EMBL" id="KN122294">
    <property type="protein sequence ID" value="KFO31316.1"/>
    <property type="molecule type" value="Genomic_DNA"/>
</dbReference>
<dbReference type="GO" id="GO:0008270">
    <property type="term" value="F:zinc ion binding"/>
    <property type="evidence" value="ECO:0007669"/>
    <property type="project" value="UniProtKB-KW"/>
</dbReference>
<feature type="region of interest" description="Disordered" evidence="7">
    <location>
        <begin position="197"/>
        <end position="251"/>
    </location>
</feature>
<evidence type="ECO:0000256" key="1">
    <source>
        <dbReference type="ARBA" id="ARBA00006991"/>
    </source>
</evidence>
<feature type="region of interest" description="Disordered" evidence="7">
    <location>
        <begin position="779"/>
        <end position="914"/>
    </location>
</feature>
<feature type="compositionally biased region" description="Low complexity" evidence="7">
    <location>
        <begin position="201"/>
        <end position="213"/>
    </location>
</feature>
<protein>
    <submittedName>
        <fullName evidence="9">Zinc finger protein 831</fullName>
    </submittedName>
</protein>
<feature type="region of interest" description="Disordered" evidence="7">
    <location>
        <begin position="630"/>
        <end position="678"/>
    </location>
</feature>
<evidence type="ECO:0000259" key="8">
    <source>
        <dbReference type="PROSITE" id="PS50157"/>
    </source>
</evidence>
<dbReference type="PROSITE" id="PS50157">
    <property type="entry name" value="ZINC_FINGER_C2H2_2"/>
    <property type="match status" value="2"/>
</dbReference>
<keyword evidence="10" id="KW-1185">Reference proteome</keyword>
<feature type="domain" description="C2H2-type" evidence="8">
    <location>
        <begin position="171"/>
        <end position="200"/>
    </location>
</feature>
<feature type="compositionally biased region" description="Basic and acidic residues" evidence="7">
    <location>
        <begin position="1089"/>
        <end position="1099"/>
    </location>
</feature>
<feature type="compositionally biased region" description="Polar residues" evidence="7">
    <location>
        <begin position="1648"/>
        <end position="1665"/>
    </location>
</feature>
<keyword evidence="5" id="KW-0862">Zinc</keyword>
<evidence type="ECO:0000313" key="10">
    <source>
        <dbReference type="Proteomes" id="UP000028990"/>
    </source>
</evidence>
<dbReference type="InterPro" id="IPR036236">
    <property type="entry name" value="Znf_C2H2_sf"/>
</dbReference>
<organism evidence="9 10">
    <name type="scientific">Fukomys damarensis</name>
    <name type="common">Damaraland mole rat</name>
    <name type="synonym">Cryptomys damarensis</name>
    <dbReference type="NCBI Taxonomy" id="885580"/>
    <lineage>
        <taxon>Eukaryota</taxon>
        <taxon>Metazoa</taxon>
        <taxon>Chordata</taxon>
        <taxon>Craniata</taxon>
        <taxon>Vertebrata</taxon>
        <taxon>Euteleostomi</taxon>
        <taxon>Mammalia</taxon>
        <taxon>Eutheria</taxon>
        <taxon>Euarchontoglires</taxon>
        <taxon>Glires</taxon>
        <taxon>Rodentia</taxon>
        <taxon>Hystricomorpha</taxon>
        <taxon>Bathyergidae</taxon>
        <taxon>Fukomys</taxon>
    </lineage>
</organism>
<comment type="similarity">
    <text evidence="1">Belongs to the krueppel C2H2-type zinc-finger protein family.</text>
</comment>
<keyword evidence="3" id="KW-0677">Repeat</keyword>
<dbReference type="SUPFAM" id="SSF57667">
    <property type="entry name" value="beta-beta-alpha zinc fingers"/>
    <property type="match status" value="1"/>
</dbReference>
<feature type="region of interest" description="Disordered" evidence="7">
    <location>
        <begin position="1612"/>
        <end position="1724"/>
    </location>
</feature>
<gene>
    <name evidence="9" type="ORF">H920_07246</name>
</gene>
<feature type="region of interest" description="Disordered" evidence="7">
    <location>
        <begin position="959"/>
        <end position="1044"/>
    </location>
</feature>
<keyword evidence="4 6" id="KW-0863">Zinc-finger</keyword>
<dbReference type="eggNOG" id="KOG1721">
    <property type="taxonomic scope" value="Eukaryota"/>
</dbReference>
<dbReference type="PANTHER" id="PTHR47166:SF1">
    <property type="entry name" value="ZINC FINGER PROTEIN 831"/>
    <property type="match status" value="1"/>
</dbReference>
<sequence length="1724" mass="180626">MEAPEPTCPAPDARDQPVPTPGPPGAPNGHASPRLTLGPVMLPPEQGLPPTMILKALPIPLYHTVPPGGLQPRAPLVTGSLDGGGVPFILSPLLQPEGPGPAQVGKPAAPALTVNIVGTLPVLSPGLGPMLGSPGKIRNAGKYLCPHCGRDCLKPSVLEKHIRSHTGERPFPCATCGIAFKTQSNLYKHRRTQTHLNNSRLSLESEVGGSSVLEEGDRAAEASSAEGGQESWSQRTGDGAPGRPLSPGVHVSLGVKNLDMRAEAAPRLGSTPACQEAPTDSAKTASPGLLLASTQPCRKLPEPKSCSLQRQQEVSSEKPWDAKASEGQLRKCESTDSGYLSRSDSSEQPLPPSSPLHSLSEHSAESEGEGGPSPGPSSTRTEPAAASGTSVELEKKRLEERIAQLISHNQAVVDDPQLDHVRPRKTVLSKQGSIDLPMPYTYKDSFHFDIRALEPGRRRAALSPACSTFTALDKSRPLFFHSVPTQLSTTVEYVSVTRSNSLPFVEASSTWPEPQDPQDTRSRVQKPLSPRPASARLGGRSGLILADVPSGHPRALVRQAAVEDVPCTPTGEPAAPTEDPDGKRVVPGEGAACKGRVASKKCGRRKTKMFSQEKWQVYGNETFKRIYQKMKTSHQGEQKARDGRAGLGTEPDPPPQKEAAGAPSAGGAQSAAPSHNSGIPVLGDISVVAKPAPASSLETESLKQMIPEARAGGSDKLRVARAVSSPTPGSRDSPGSGNRSPLLPPNRQLEVRWQLPPVPGPLQGGDLGAPRRAVSDLQLEGGLPGHEGVREPCPWAPAVLRRPGDSSGEPWLTEDQLPSERKKLKVEGLSPPEQPGPLGAETLAGTAQAASLPSQRQDDEARETAGALPETAEKVADPLAPSSSSSAAPAPGLGNKELTLSHARGGPGQHCRLVTQPQAPGVLAVEAEVTFAPKYLLRLPQGDSPSPLSTLLASTQGHLSICTAGPPKEPRMPWSPGPASGPVPGEADGSLEESSCAPPRGGEKEMQAGREKRQEPASQVLASGESPGSATAAPRETASLPPVSTRDALAVQGKGGESYATCHTCTDSTSAGAPTSGAVVKASSWEPRGLPEDAREDPPLKVNPCCSVQPSSFLTALTRPQAVPLGHPELPLSSDLGTPRSCGAQSPFPSLRAEPQLTWCCLKRSLPLPQEQEKAASAYSALHFPGGGNPRGHPEVQPTNNGGCSRAGPGGAPAGTPKLSCLIVSGMRSQDRMSDPEWKKGLFRRRAKTTCGNSKQKKLRINPKRCDGNFWQNRAQLRASRLRKPTWGPRRSCPPPPLGQASPAVSGEKSGGKKVQPTRKRLFQTTLNTVRLKSPVHGFSALGTDHALPFPCSPRVDLLVVTFGIQSYVMRSDKHLIFDIQKSPQGHPYRGLSLQAAPSCVASPLSLGPGDTEQEDAYRHTSETTSPGTSSGAIRDTATLTGKAISPSAGEPGDCSPQEDTVVLSGSSLQQDTCLAMAQDDSLPTGKGLDVGLLETHRLPSQDQVSIDPKSCNLSDAQEPSSSGPKETPCHDIVTSAAAICISLGVRVGHTRLGIHSSEPHDHSWAVGGTLAQSFPDRRAVAEGTSEALLPGNPSSGQAVSALAPLDLTDKTHLEIPTSGPSSTSSHQEEGKQLAVFPSRGQHACGETATSSPPAGSHSGQNQASGLIALKGCVAPSQPGQPSEVPEAPAKSVRKRSLEALRTQTRVELSDSSSDDEDRLVIEI</sequence>
<feature type="compositionally biased region" description="Polar residues" evidence="7">
    <location>
        <begin position="1512"/>
        <end position="1525"/>
    </location>
</feature>
<evidence type="ECO:0000256" key="3">
    <source>
        <dbReference type="ARBA" id="ARBA00022737"/>
    </source>
</evidence>
<evidence type="ECO:0000256" key="5">
    <source>
        <dbReference type="ARBA" id="ARBA00022833"/>
    </source>
</evidence>
<dbReference type="PANTHER" id="PTHR47166">
    <property type="entry name" value="ZINC FINGER PROTEIN 831"/>
    <property type="match status" value="1"/>
</dbReference>
<evidence type="ECO:0000256" key="2">
    <source>
        <dbReference type="ARBA" id="ARBA00022723"/>
    </source>
</evidence>
<feature type="compositionally biased region" description="Polar residues" evidence="7">
    <location>
        <begin position="724"/>
        <end position="739"/>
    </location>
</feature>
<dbReference type="SMART" id="SM00355">
    <property type="entry name" value="ZnF_C2H2"/>
    <property type="match status" value="2"/>
</dbReference>